<dbReference type="AlphaFoldDB" id="A0A1H9X975"/>
<evidence type="ECO:0000259" key="1">
    <source>
        <dbReference type="SMART" id="SM00849"/>
    </source>
</evidence>
<dbReference type="InterPro" id="IPR001279">
    <property type="entry name" value="Metallo-B-lactamas"/>
</dbReference>
<dbReference type="SMART" id="SM00849">
    <property type="entry name" value="Lactamase_B"/>
    <property type="match status" value="1"/>
</dbReference>
<keyword evidence="3" id="KW-1185">Reference proteome</keyword>
<evidence type="ECO:0000313" key="2">
    <source>
        <dbReference type="EMBL" id="SES42674.1"/>
    </source>
</evidence>
<dbReference type="Gene3D" id="3.60.15.10">
    <property type="entry name" value="Ribonuclease Z/Hydroxyacylglutathione hydrolase-like"/>
    <property type="match status" value="1"/>
</dbReference>
<proteinExistence type="predicted"/>
<dbReference type="RefSeq" id="WP_177180403.1">
    <property type="nucleotide sequence ID" value="NZ_FOHB01000007.1"/>
</dbReference>
<dbReference type="InterPro" id="IPR036866">
    <property type="entry name" value="RibonucZ/Hydroxyglut_hydro"/>
</dbReference>
<dbReference type="Proteomes" id="UP000199019">
    <property type="component" value="Unassembled WGS sequence"/>
</dbReference>
<dbReference type="PANTHER" id="PTHR42951">
    <property type="entry name" value="METALLO-BETA-LACTAMASE DOMAIN-CONTAINING"/>
    <property type="match status" value="1"/>
</dbReference>
<dbReference type="STRING" id="587636.SAMN05216199_3523"/>
<evidence type="ECO:0000313" key="3">
    <source>
        <dbReference type="Proteomes" id="UP000199019"/>
    </source>
</evidence>
<dbReference type="EMBL" id="FOHB01000007">
    <property type="protein sequence ID" value="SES42674.1"/>
    <property type="molecule type" value="Genomic_DNA"/>
</dbReference>
<name>A0A1H9X975_9MICO</name>
<dbReference type="SUPFAM" id="SSF56281">
    <property type="entry name" value="Metallo-hydrolase/oxidoreductase"/>
    <property type="match status" value="1"/>
</dbReference>
<protein>
    <submittedName>
        <fullName evidence="2">Glyoxylase, beta-lactamase superfamily II</fullName>
    </submittedName>
</protein>
<dbReference type="InterPro" id="IPR050855">
    <property type="entry name" value="NDM-1-like"/>
</dbReference>
<dbReference type="Pfam" id="PF00753">
    <property type="entry name" value="Lactamase_B"/>
    <property type="match status" value="1"/>
</dbReference>
<gene>
    <name evidence="2" type="ORF">SAMN05216199_3523</name>
</gene>
<reference evidence="3" key="1">
    <citation type="submission" date="2016-10" db="EMBL/GenBank/DDBJ databases">
        <authorList>
            <person name="Varghese N."/>
            <person name="Submissions S."/>
        </authorList>
    </citation>
    <scope>NUCLEOTIDE SEQUENCE [LARGE SCALE GENOMIC DNA]</scope>
    <source>
        <strain evidence="3">CGMCC 1.6963</strain>
    </source>
</reference>
<accession>A0A1H9X975</accession>
<organism evidence="2 3">
    <name type="scientific">Pedococcus cremeus</name>
    <dbReference type="NCBI Taxonomy" id="587636"/>
    <lineage>
        <taxon>Bacteria</taxon>
        <taxon>Bacillati</taxon>
        <taxon>Actinomycetota</taxon>
        <taxon>Actinomycetes</taxon>
        <taxon>Micrococcales</taxon>
        <taxon>Intrasporangiaceae</taxon>
        <taxon>Pedococcus</taxon>
    </lineage>
</organism>
<dbReference type="PANTHER" id="PTHR42951:SF4">
    <property type="entry name" value="ACYL-COENZYME A THIOESTERASE MBLAC2"/>
    <property type="match status" value="1"/>
</dbReference>
<feature type="domain" description="Metallo-beta-lactamase" evidence="1">
    <location>
        <begin position="20"/>
        <end position="208"/>
    </location>
</feature>
<dbReference type="CDD" id="cd16282">
    <property type="entry name" value="metallo-hydrolase-like_MBL-fold"/>
    <property type="match status" value="1"/>
</dbReference>
<sequence length="282" mass="29992">MSGWAEVADGVFQRRYDPLDISVCVVRGSDGLLVVDTRSSPRQADEIRTDLRALGPLPVTAVVNTHAHFDHSFGNQSFVGVPIYGHERVPAHLDAYERPMLAAWVARGEEPAEEWAEVVITPPTVLVGDHHRLLVGGRVVELLHLGRGHTDNDIVLHVPDASAWLVGDLVEESGPPMYGSGCFPLEWPGTCAELAGRLTASDVVVPGHGRPVDRSFVVGQQAELAQVASRIADLYAAGVPVEEARRAGGAWPLEQDGLDLAVAAGYAALDAGGEPQPSTSST</sequence>